<protein>
    <submittedName>
        <fullName evidence="3">Uncharacterized protein</fullName>
    </submittedName>
</protein>
<dbReference type="Gene3D" id="3.40.50.300">
    <property type="entry name" value="P-loop containing nucleotide triphosphate hydrolases"/>
    <property type="match status" value="2"/>
</dbReference>
<evidence type="ECO:0000313" key="4">
    <source>
        <dbReference type="Proteomes" id="UP000182631"/>
    </source>
</evidence>
<dbReference type="OrthoDB" id="9784297at2"/>
<dbReference type="InterPro" id="IPR003959">
    <property type="entry name" value="ATPase_AAA_core"/>
</dbReference>
<proteinExistence type="predicted"/>
<dbReference type="GO" id="GO:0006302">
    <property type="term" value="P:double-strand break repair"/>
    <property type="evidence" value="ECO:0007669"/>
    <property type="project" value="InterPro"/>
</dbReference>
<evidence type="ECO:0000313" key="3">
    <source>
        <dbReference type="EMBL" id="SAY39099.1"/>
    </source>
</evidence>
<dbReference type="SUPFAM" id="SSF52540">
    <property type="entry name" value="P-loop containing nucleoside triphosphate hydrolases"/>
    <property type="match status" value="1"/>
</dbReference>
<dbReference type="Proteomes" id="UP000182631">
    <property type="component" value="Unassembled WGS sequence"/>
</dbReference>
<evidence type="ECO:0000259" key="1">
    <source>
        <dbReference type="Pfam" id="PF13304"/>
    </source>
</evidence>
<dbReference type="Pfam" id="PF13476">
    <property type="entry name" value="AAA_23"/>
    <property type="match status" value="1"/>
</dbReference>
<feature type="domain" description="ATPase AAA-type core" evidence="1">
    <location>
        <begin position="245"/>
        <end position="335"/>
    </location>
</feature>
<reference evidence="4" key="1">
    <citation type="submission" date="2016-02" db="EMBL/GenBank/DDBJ databases">
        <authorList>
            <person name="liu f."/>
        </authorList>
    </citation>
    <scope>NUCLEOTIDE SEQUENCE [LARGE SCALE GENOMIC DNA]</scope>
</reference>
<dbReference type="PANTHER" id="PTHR43581:SF2">
    <property type="entry name" value="EXCINUCLEASE ATPASE SUBUNIT"/>
    <property type="match status" value="1"/>
</dbReference>
<dbReference type="AlphaFoldDB" id="A0A165B2X7"/>
<dbReference type="InterPro" id="IPR051396">
    <property type="entry name" value="Bact_Antivir_Def_Nuclease"/>
</dbReference>
<dbReference type="EMBL" id="FITM01000124">
    <property type="protein sequence ID" value="SAY39099.1"/>
    <property type="molecule type" value="Genomic_DNA"/>
</dbReference>
<feature type="domain" description="Rad50/SbcC-type AAA" evidence="2">
    <location>
        <begin position="5"/>
        <end position="188"/>
    </location>
</feature>
<keyword evidence="4" id="KW-1185">Reference proteome</keyword>
<gene>
    <name evidence="3" type="ORF">FLM9_1144</name>
</gene>
<evidence type="ECO:0000259" key="2">
    <source>
        <dbReference type="Pfam" id="PF13476"/>
    </source>
</evidence>
<name>A0A165B2X7_9SYNE</name>
<dbReference type="RefSeq" id="WP_074457592.1">
    <property type="nucleotide sequence ID" value="NZ_FITM01000124.1"/>
</dbReference>
<accession>A0A165B2X7</accession>
<dbReference type="GO" id="GO:0016887">
    <property type="term" value="F:ATP hydrolysis activity"/>
    <property type="evidence" value="ECO:0007669"/>
    <property type="project" value="InterPro"/>
</dbReference>
<dbReference type="InterPro" id="IPR027417">
    <property type="entry name" value="P-loop_NTPase"/>
</dbReference>
<sequence length="437" mass="49808">MRIDQLTVLNFRRFEENTFELHPRFTLLVGDNGAGKTALLEALRVGVGAYLLGIDNSPVPAPSIRRDCVRLETRQGGEFSTFERVIPCVVRCEGRVHGQDLRWSRKLTSVRGRTNRVGTRALEQCVKRHAQEDKKAMKDEQVVNLPLVAFYGTGRLWIEPRTTKRVRSAVRQPLGKASRFEAYRGCLEPTVSSEWLRRWIKKMELIAHQNQQPLQSLDAVYGAVVGCVEGVEKAEYDFDMDDIVLDFKNGERFPFDLLSDGQRTMMALAADVAWRCVQLNPHLAGQALRETEGVVLIDELDLHLHPNWQGVIVRNLLSFFSKLQFVATTHSPFIVQSLDGQGLINLSDDNFLQERKEPYSIEDVAEETMGVKAPQRSKRFLEMETAARRYYELLDQCKDDQHPDVEQAKKELDRIEADFSDNPAYAAFLKLDHYAAG</sequence>
<dbReference type="InterPro" id="IPR038729">
    <property type="entry name" value="Rad50/SbcC_AAA"/>
</dbReference>
<organism evidence="3 4">
    <name type="scientific">Candidatus Synechococcus spongiarum</name>
    <dbReference type="NCBI Taxonomy" id="431041"/>
    <lineage>
        <taxon>Bacteria</taxon>
        <taxon>Bacillati</taxon>
        <taxon>Cyanobacteriota</taxon>
        <taxon>Cyanophyceae</taxon>
        <taxon>Synechococcales</taxon>
        <taxon>Synechococcaceae</taxon>
        <taxon>Synechococcus</taxon>
    </lineage>
</organism>
<dbReference type="Pfam" id="PF13304">
    <property type="entry name" value="AAA_21"/>
    <property type="match status" value="1"/>
</dbReference>
<dbReference type="GO" id="GO:0005524">
    <property type="term" value="F:ATP binding"/>
    <property type="evidence" value="ECO:0007669"/>
    <property type="project" value="InterPro"/>
</dbReference>
<dbReference type="PANTHER" id="PTHR43581">
    <property type="entry name" value="ATP/GTP PHOSPHATASE"/>
    <property type="match status" value="1"/>
</dbReference>